<accession>A0A941HYZ2</accession>
<evidence type="ECO:0000256" key="1">
    <source>
        <dbReference type="ARBA" id="ARBA00023002"/>
    </source>
</evidence>
<dbReference type="PROSITE" id="PS00671">
    <property type="entry name" value="D_2_HYDROXYACID_DH_3"/>
    <property type="match status" value="1"/>
</dbReference>
<proteinExistence type="predicted"/>
<dbReference type="CDD" id="cd05300">
    <property type="entry name" value="2-Hacid_dh_1"/>
    <property type="match status" value="1"/>
</dbReference>
<evidence type="ECO:0000259" key="3">
    <source>
        <dbReference type="Pfam" id="PF02826"/>
    </source>
</evidence>
<dbReference type="InterPro" id="IPR029753">
    <property type="entry name" value="D-isomer_DH_CS"/>
</dbReference>
<dbReference type="PANTHER" id="PTHR43333">
    <property type="entry name" value="2-HACID_DH_C DOMAIN-CONTAINING PROTEIN"/>
    <property type="match status" value="1"/>
</dbReference>
<dbReference type="GO" id="GO:0016616">
    <property type="term" value="F:oxidoreductase activity, acting on the CH-OH group of donors, NAD or NADP as acceptor"/>
    <property type="evidence" value="ECO:0007669"/>
    <property type="project" value="UniProtKB-ARBA"/>
</dbReference>
<dbReference type="GO" id="GO:0051287">
    <property type="term" value="F:NAD binding"/>
    <property type="evidence" value="ECO:0007669"/>
    <property type="project" value="InterPro"/>
</dbReference>
<keyword evidence="1" id="KW-0560">Oxidoreductase</keyword>
<dbReference type="EMBL" id="JAGSNF010000001">
    <property type="protein sequence ID" value="MBR7741694.1"/>
    <property type="molecule type" value="Genomic_DNA"/>
</dbReference>
<keyword evidence="2" id="KW-0520">NAD</keyword>
<dbReference type="InterPro" id="IPR006140">
    <property type="entry name" value="D-isomer_DH_NAD-bd"/>
</dbReference>
<dbReference type="SUPFAM" id="SSF51735">
    <property type="entry name" value="NAD(P)-binding Rossmann-fold domains"/>
    <property type="match status" value="1"/>
</dbReference>
<sequence length="305" mass="32484">MGEEDLGRVRAAAPGVEVVATTTPGRDLLARADAWAGHLDPDDLALAGRLRWNHLWTAGADADLSPRSLAAEDVVLTTSAGNGAVPLAEHALMLMLVLDRDLPRWLDAQRAHTWERRRHPELAGQTVGIVGMGAAGRDLALKCAAFHMRVLGLRSRPDRPADGVERMYGPGDLAAMAAECDYLVLAAPLTEETRGMVDADVLAVMRPTARVVNISRGEVVDDAALLEAVTSGRIAGAGLDAHAVEPLPEDSPWWDVPGVVVTPHNAATTPQTLARAVDIFVDNVARWAQGRPLVNVVDKRSGYAP</sequence>
<dbReference type="InterPro" id="IPR036291">
    <property type="entry name" value="NAD(P)-bd_dom_sf"/>
</dbReference>
<evidence type="ECO:0000313" key="4">
    <source>
        <dbReference type="EMBL" id="MBR7741694.1"/>
    </source>
</evidence>
<keyword evidence="5" id="KW-1185">Reference proteome</keyword>
<name>A0A941HYZ2_9MICO</name>
<dbReference type="AlphaFoldDB" id="A0A941HYZ2"/>
<reference evidence="4" key="1">
    <citation type="submission" date="2021-04" db="EMBL/GenBank/DDBJ databases">
        <title>Phycicoccus avicenniae sp. nov., a novel endophytic actinomycetes isolated from branch of Avicennia mariana.</title>
        <authorList>
            <person name="Tuo L."/>
        </authorList>
    </citation>
    <scope>NUCLEOTIDE SEQUENCE</scope>
    <source>
        <strain evidence="4">BSK3Z-2</strain>
    </source>
</reference>
<dbReference type="Gene3D" id="3.40.50.720">
    <property type="entry name" value="NAD(P)-binding Rossmann-like Domain"/>
    <property type="match status" value="2"/>
</dbReference>
<organism evidence="4 5">
    <name type="scientific">Phycicoccus avicenniae</name>
    <dbReference type="NCBI Taxonomy" id="2828860"/>
    <lineage>
        <taxon>Bacteria</taxon>
        <taxon>Bacillati</taxon>
        <taxon>Actinomycetota</taxon>
        <taxon>Actinomycetes</taxon>
        <taxon>Micrococcales</taxon>
        <taxon>Intrasporangiaceae</taxon>
        <taxon>Phycicoccus</taxon>
    </lineage>
</organism>
<gene>
    <name evidence="4" type="ORF">KC207_00095</name>
</gene>
<dbReference type="Pfam" id="PF02826">
    <property type="entry name" value="2-Hacid_dh_C"/>
    <property type="match status" value="1"/>
</dbReference>
<dbReference type="PANTHER" id="PTHR43333:SF1">
    <property type="entry name" value="D-ISOMER SPECIFIC 2-HYDROXYACID DEHYDROGENASE NAD-BINDING DOMAIN-CONTAINING PROTEIN"/>
    <property type="match status" value="1"/>
</dbReference>
<dbReference type="Proteomes" id="UP000677016">
    <property type="component" value="Unassembled WGS sequence"/>
</dbReference>
<evidence type="ECO:0000313" key="5">
    <source>
        <dbReference type="Proteomes" id="UP000677016"/>
    </source>
</evidence>
<feature type="domain" description="D-isomer specific 2-hydroxyacid dehydrogenase NAD-binding" evidence="3">
    <location>
        <begin position="92"/>
        <end position="266"/>
    </location>
</feature>
<evidence type="ECO:0000256" key="2">
    <source>
        <dbReference type="ARBA" id="ARBA00023027"/>
    </source>
</evidence>
<comment type="caution">
    <text evidence="4">The sequence shown here is derived from an EMBL/GenBank/DDBJ whole genome shotgun (WGS) entry which is preliminary data.</text>
</comment>
<protein>
    <submittedName>
        <fullName evidence="4">D-2-hydroxyacid dehydrogenase</fullName>
    </submittedName>
</protein>